<keyword evidence="5" id="KW-1185">Reference proteome</keyword>
<evidence type="ECO:0000256" key="1">
    <source>
        <dbReference type="ARBA" id="ARBA00008072"/>
    </source>
</evidence>
<dbReference type="InterPro" id="IPR047122">
    <property type="entry name" value="Trans-enoyl_RdTase-like"/>
</dbReference>
<name>A0AAD6GS78_9EURO</name>
<evidence type="ECO:0000313" key="4">
    <source>
        <dbReference type="EMBL" id="KAJ5588193.1"/>
    </source>
</evidence>
<keyword evidence="2" id="KW-0560">Oxidoreductase</keyword>
<comment type="similarity">
    <text evidence="1">Belongs to the zinc-containing alcohol dehydrogenase family.</text>
</comment>
<dbReference type="SUPFAM" id="SSF51735">
    <property type="entry name" value="NAD(P)-binding Rossmann-fold domains"/>
    <property type="match status" value="1"/>
</dbReference>
<reference evidence="4" key="2">
    <citation type="submission" date="2023-01" db="EMBL/GenBank/DDBJ databases">
        <authorList>
            <person name="Petersen C."/>
        </authorList>
    </citation>
    <scope>NUCLEOTIDE SEQUENCE</scope>
    <source>
        <strain evidence="4">IBT 12815</strain>
    </source>
</reference>
<protein>
    <submittedName>
        <fullName evidence="4">Chaperonin 10-like protein</fullName>
    </submittedName>
</protein>
<accession>A0AAD6GS78</accession>
<feature type="domain" description="Alcohol dehydrogenase-like N-terminal" evidence="3">
    <location>
        <begin position="23"/>
        <end position="133"/>
    </location>
</feature>
<dbReference type="PANTHER" id="PTHR45348:SF5">
    <property type="entry name" value="OXIDOREDUCTASE, PUTATIVE (AFU_ORTHOLOGUE AFUA_8G01420)-RELATED"/>
    <property type="match status" value="1"/>
</dbReference>
<dbReference type="GO" id="GO:0016651">
    <property type="term" value="F:oxidoreductase activity, acting on NAD(P)H"/>
    <property type="evidence" value="ECO:0007669"/>
    <property type="project" value="InterPro"/>
</dbReference>
<dbReference type="Gene3D" id="3.90.180.10">
    <property type="entry name" value="Medium-chain alcohol dehydrogenases, catalytic domain"/>
    <property type="match status" value="2"/>
</dbReference>
<dbReference type="InterPro" id="IPR011032">
    <property type="entry name" value="GroES-like_sf"/>
</dbReference>
<dbReference type="CDD" id="cd08249">
    <property type="entry name" value="enoyl_reductase_like"/>
    <property type="match status" value="1"/>
</dbReference>
<dbReference type="Pfam" id="PF08240">
    <property type="entry name" value="ADH_N"/>
    <property type="match status" value="1"/>
</dbReference>
<dbReference type="Proteomes" id="UP001213799">
    <property type="component" value="Unassembled WGS sequence"/>
</dbReference>
<evidence type="ECO:0000313" key="5">
    <source>
        <dbReference type="Proteomes" id="UP001213799"/>
    </source>
</evidence>
<comment type="caution">
    <text evidence="4">The sequence shown here is derived from an EMBL/GenBank/DDBJ whole genome shotgun (WGS) entry which is preliminary data.</text>
</comment>
<organism evidence="4 5">
    <name type="scientific">Penicillium hordei</name>
    <dbReference type="NCBI Taxonomy" id="40994"/>
    <lineage>
        <taxon>Eukaryota</taxon>
        <taxon>Fungi</taxon>
        <taxon>Dikarya</taxon>
        <taxon>Ascomycota</taxon>
        <taxon>Pezizomycotina</taxon>
        <taxon>Eurotiomycetes</taxon>
        <taxon>Eurotiomycetidae</taxon>
        <taxon>Eurotiales</taxon>
        <taxon>Aspergillaceae</taxon>
        <taxon>Penicillium</taxon>
    </lineage>
</organism>
<dbReference type="InterPro" id="IPR013154">
    <property type="entry name" value="ADH-like_N"/>
</dbReference>
<sequence>MKEAYINKDLNVEIREVPVPAVGPGELLIRTVVSGTNPKDWKMPKLMGGDAANRDDDIADYVEAVGEGVTGFRPGGDAANHGDDIAGYVEAVGEGVTGYRPGDRVAAFHQIFAPHGSYAEYSVAPAKAAFHLPATTAFEEGATIPLAGMTAALGVYRSLRLPFPWDPVTVPTPLVVNGAATAVGAFAIKFATLSNIHPIIAIAGKGIPYVETLLDSRKGDIVIDYRQGANHVTEQLQKTAKSHAISYAYDAVSDKASLEMLCKVVSPNGGKIMSVIPQADEDIGGITVLGSNATSIHAPANEGTHVGDAEFGATIYNLISLGLGHGWFSGHPYEVVQGGLTGLERALKDLEAGKASATKYVLRLAETPGLPKD</sequence>
<evidence type="ECO:0000259" key="3">
    <source>
        <dbReference type="Pfam" id="PF08240"/>
    </source>
</evidence>
<dbReference type="SUPFAM" id="SSF50129">
    <property type="entry name" value="GroES-like"/>
    <property type="match status" value="1"/>
</dbReference>
<proteinExistence type="inferred from homology"/>
<dbReference type="GeneID" id="81592167"/>
<dbReference type="InterPro" id="IPR036291">
    <property type="entry name" value="NAD(P)-bd_dom_sf"/>
</dbReference>
<dbReference type="EMBL" id="JAQJAE010000006">
    <property type="protein sequence ID" value="KAJ5588193.1"/>
    <property type="molecule type" value="Genomic_DNA"/>
</dbReference>
<reference evidence="4" key="1">
    <citation type="journal article" date="2023" name="IMA Fungus">
        <title>Comparative genomic study of the Penicillium genus elucidates a diverse pangenome and 15 lateral gene transfer events.</title>
        <authorList>
            <person name="Petersen C."/>
            <person name="Sorensen T."/>
            <person name="Nielsen M.R."/>
            <person name="Sondergaard T.E."/>
            <person name="Sorensen J.L."/>
            <person name="Fitzpatrick D.A."/>
            <person name="Frisvad J.C."/>
            <person name="Nielsen K.L."/>
        </authorList>
    </citation>
    <scope>NUCLEOTIDE SEQUENCE</scope>
    <source>
        <strain evidence="4">IBT 12815</strain>
    </source>
</reference>
<dbReference type="Gene3D" id="3.40.50.720">
    <property type="entry name" value="NAD(P)-binding Rossmann-like Domain"/>
    <property type="match status" value="1"/>
</dbReference>
<dbReference type="AlphaFoldDB" id="A0AAD6GS78"/>
<dbReference type="RefSeq" id="XP_056747212.1">
    <property type="nucleotide sequence ID" value="XM_056901925.1"/>
</dbReference>
<gene>
    <name evidence="4" type="ORF">N7537_010871</name>
</gene>
<evidence type="ECO:0000256" key="2">
    <source>
        <dbReference type="ARBA" id="ARBA00023002"/>
    </source>
</evidence>
<dbReference type="PANTHER" id="PTHR45348">
    <property type="entry name" value="HYPOTHETICAL OXIDOREDUCTASE (EUROFUNG)"/>
    <property type="match status" value="1"/>
</dbReference>